<keyword evidence="2" id="KW-1185">Reference proteome</keyword>
<dbReference type="RefSeq" id="WP_090592648.1">
    <property type="nucleotide sequence ID" value="NZ_FNCS01000002.1"/>
</dbReference>
<dbReference type="AlphaFoldDB" id="A0A1G7TI35"/>
<evidence type="ECO:0000313" key="2">
    <source>
        <dbReference type="Proteomes" id="UP000199495"/>
    </source>
</evidence>
<gene>
    <name evidence="1" type="ORF">SAMN04487974_102138</name>
</gene>
<proteinExistence type="predicted"/>
<reference evidence="1 2" key="1">
    <citation type="submission" date="2016-10" db="EMBL/GenBank/DDBJ databases">
        <authorList>
            <person name="de Groot N.N."/>
        </authorList>
    </citation>
    <scope>NUCLEOTIDE SEQUENCE [LARGE SCALE GENOMIC DNA]</scope>
    <source>
        <strain evidence="1 2">CGMCC 1.10267</strain>
    </source>
</reference>
<name>A0A1G7TI35_9HYPH</name>
<accession>A0A1G7TI35</accession>
<organism evidence="1 2">
    <name type="scientific">Pelagibacterium luteolum</name>
    <dbReference type="NCBI Taxonomy" id="440168"/>
    <lineage>
        <taxon>Bacteria</taxon>
        <taxon>Pseudomonadati</taxon>
        <taxon>Pseudomonadota</taxon>
        <taxon>Alphaproteobacteria</taxon>
        <taxon>Hyphomicrobiales</taxon>
        <taxon>Devosiaceae</taxon>
        <taxon>Pelagibacterium</taxon>
    </lineage>
</organism>
<dbReference type="Proteomes" id="UP000199495">
    <property type="component" value="Unassembled WGS sequence"/>
</dbReference>
<dbReference type="EMBL" id="FNCS01000002">
    <property type="protein sequence ID" value="SDG34861.1"/>
    <property type="molecule type" value="Genomic_DNA"/>
</dbReference>
<dbReference type="STRING" id="440168.SAMN04487974_102138"/>
<protein>
    <submittedName>
        <fullName evidence="1">Uncharacterized protein</fullName>
    </submittedName>
</protein>
<sequence>MDKYEGFFIEWIEQWSQFFQPCNWYTFHPIHVEFEDERSMGGVECTIIVMGFGFRARWNYRRTEKVDEIVRQVAEFQERFKE</sequence>
<evidence type="ECO:0000313" key="1">
    <source>
        <dbReference type="EMBL" id="SDG34861.1"/>
    </source>
</evidence>